<name>A0A0E9PYT3_ANGAN</name>
<evidence type="ECO:0000313" key="1">
    <source>
        <dbReference type="EMBL" id="JAH09664.1"/>
    </source>
</evidence>
<organism evidence="1">
    <name type="scientific">Anguilla anguilla</name>
    <name type="common">European freshwater eel</name>
    <name type="synonym">Muraena anguilla</name>
    <dbReference type="NCBI Taxonomy" id="7936"/>
    <lineage>
        <taxon>Eukaryota</taxon>
        <taxon>Metazoa</taxon>
        <taxon>Chordata</taxon>
        <taxon>Craniata</taxon>
        <taxon>Vertebrata</taxon>
        <taxon>Euteleostomi</taxon>
        <taxon>Actinopterygii</taxon>
        <taxon>Neopterygii</taxon>
        <taxon>Teleostei</taxon>
        <taxon>Anguilliformes</taxon>
        <taxon>Anguillidae</taxon>
        <taxon>Anguilla</taxon>
    </lineage>
</organism>
<proteinExistence type="predicted"/>
<accession>A0A0E9PYT3</accession>
<reference evidence="1" key="1">
    <citation type="submission" date="2014-11" db="EMBL/GenBank/DDBJ databases">
        <authorList>
            <person name="Amaro Gonzalez C."/>
        </authorList>
    </citation>
    <scope>NUCLEOTIDE SEQUENCE</scope>
</reference>
<reference evidence="1" key="2">
    <citation type="journal article" date="2015" name="Fish Shellfish Immunol.">
        <title>Early steps in the European eel (Anguilla anguilla)-Vibrio vulnificus interaction in the gills: Role of the RtxA13 toxin.</title>
        <authorList>
            <person name="Callol A."/>
            <person name="Pajuelo D."/>
            <person name="Ebbesson L."/>
            <person name="Teles M."/>
            <person name="MacKenzie S."/>
            <person name="Amaro C."/>
        </authorList>
    </citation>
    <scope>NUCLEOTIDE SEQUENCE</scope>
</reference>
<dbReference type="EMBL" id="GBXM01085445">
    <property type="protein sequence ID" value="JAH23132.1"/>
    <property type="molecule type" value="Transcribed_RNA"/>
</dbReference>
<dbReference type="AlphaFoldDB" id="A0A0E9PYT3"/>
<sequence>MPPTDNVEWLSFDDSFALQ</sequence>
<dbReference type="EMBL" id="GBXM01098913">
    <property type="protein sequence ID" value="JAH09664.1"/>
    <property type="molecule type" value="Transcribed_RNA"/>
</dbReference>
<protein>
    <submittedName>
        <fullName evidence="1">Uncharacterized protein</fullName>
    </submittedName>
</protein>